<reference evidence="10 11" key="1">
    <citation type="submission" date="2017-07" db="EMBL/GenBank/DDBJ databases">
        <title>Isolation and whole genome analysis of endospore-forming bacteria from heroin.</title>
        <authorList>
            <person name="Kalinowski J."/>
            <person name="Ahrens B."/>
            <person name="Al-Dilaimi A."/>
            <person name="Winkler A."/>
            <person name="Wibberg D."/>
            <person name="Schleenbecker U."/>
            <person name="Ruckert C."/>
            <person name="Wolfel R."/>
            <person name="Grass G."/>
        </authorList>
    </citation>
    <scope>NUCLEOTIDE SEQUENCE [LARGE SCALE GENOMIC DNA]</scope>
    <source>
        <strain evidence="10 11">7537-G1</strain>
    </source>
</reference>
<reference evidence="9 12" key="2">
    <citation type="submission" date="2019-11" db="EMBL/GenBank/DDBJ databases">
        <title>Draft genome sequences of five Paenibacillus species of dairy origin.</title>
        <authorList>
            <person name="Olajide A.M."/>
            <person name="Chen S."/>
            <person name="Lapointe G."/>
        </authorList>
    </citation>
    <scope>NUCLEOTIDE SEQUENCE [LARGE SCALE GENOMIC DNA]</scope>
    <source>
        <strain evidence="9 12">3CS1</strain>
    </source>
</reference>
<dbReference type="OrthoDB" id="9804865at2"/>
<dbReference type="Gene3D" id="1.10.3730.20">
    <property type="match status" value="1"/>
</dbReference>
<name>A0A268EWX7_9BACL</name>
<evidence type="ECO:0000256" key="3">
    <source>
        <dbReference type="ARBA" id="ARBA00022475"/>
    </source>
</evidence>
<protein>
    <submittedName>
        <fullName evidence="10">EamA family transporter</fullName>
    </submittedName>
</protein>
<comment type="similarity">
    <text evidence="2">Belongs to the EamA transporter family.</text>
</comment>
<dbReference type="InterPro" id="IPR037185">
    <property type="entry name" value="EmrE-like"/>
</dbReference>
<feature type="transmembrane region" description="Helical" evidence="7">
    <location>
        <begin position="249"/>
        <end position="268"/>
    </location>
</feature>
<feature type="domain" description="EamA" evidence="8">
    <location>
        <begin position="150"/>
        <end position="289"/>
    </location>
</feature>
<organism evidence="10 11">
    <name type="scientific">Paenibacillus campinasensis</name>
    <dbReference type="NCBI Taxonomy" id="66347"/>
    <lineage>
        <taxon>Bacteria</taxon>
        <taxon>Bacillati</taxon>
        <taxon>Bacillota</taxon>
        <taxon>Bacilli</taxon>
        <taxon>Bacillales</taxon>
        <taxon>Paenibacillaceae</taxon>
        <taxon>Paenibacillus</taxon>
    </lineage>
</organism>
<keyword evidence="12" id="KW-1185">Reference proteome</keyword>
<evidence type="ECO:0000313" key="10">
    <source>
        <dbReference type="EMBL" id="PAD77631.1"/>
    </source>
</evidence>
<keyword evidence="3" id="KW-1003">Cell membrane</keyword>
<dbReference type="SUPFAM" id="SSF103481">
    <property type="entry name" value="Multidrug resistance efflux transporter EmrE"/>
    <property type="match status" value="2"/>
</dbReference>
<feature type="transmembrane region" description="Helical" evidence="7">
    <location>
        <begin position="179"/>
        <end position="198"/>
    </location>
</feature>
<feature type="transmembrane region" description="Helical" evidence="7">
    <location>
        <begin position="35"/>
        <end position="57"/>
    </location>
</feature>
<gene>
    <name evidence="10" type="ORF">CHH67_09210</name>
    <name evidence="9" type="ORF">GNP94_08280</name>
</gene>
<dbReference type="EMBL" id="NPBY01000029">
    <property type="protein sequence ID" value="PAD77631.1"/>
    <property type="molecule type" value="Genomic_DNA"/>
</dbReference>
<feature type="transmembrane region" description="Helical" evidence="7">
    <location>
        <begin position="274"/>
        <end position="292"/>
    </location>
</feature>
<comment type="caution">
    <text evidence="10">The sequence shown here is derived from an EMBL/GenBank/DDBJ whole genome shotgun (WGS) entry which is preliminary data.</text>
</comment>
<dbReference type="Proteomes" id="UP000215596">
    <property type="component" value="Unassembled WGS sequence"/>
</dbReference>
<keyword evidence="5 7" id="KW-1133">Transmembrane helix</keyword>
<evidence type="ECO:0000256" key="7">
    <source>
        <dbReference type="SAM" id="Phobius"/>
    </source>
</evidence>
<feature type="transmembrane region" description="Helical" evidence="7">
    <location>
        <begin position="218"/>
        <end position="237"/>
    </location>
</feature>
<evidence type="ECO:0000256" key="1">
    <source>
        <dbReference type="ARBA" id="ARBA00004651"/>
    </source>
</evidence>
<proteinExistence type="inferred from homology"/>
<comment type="subcellular location">
    <subcellularLocation>
        <location evidence="1">Cell membrane</location>
        <topology evidence="1">Multi-pass membrane protein</topology>
    </subcellularLocation>
</comment>
<evidence type="ECO:0000256" key="2">
    <source>
        <dbReference type="ARBA" id="ARBA00007362"/>
    </source>
</evidence>
<dbReference type="PANTHER" id="PTHR42920">
    <property type="entry name" value="OS03G0707200 PROTEIN-RELATED"/>
    <property type="match status" value="1"/>
</dbReference>
<dbReference type="RefSeq" id="WP_095264876.1">
    <property type="nucleotide sequence ID" value="NZ_NPBY01000029.1"/>
</dbReference>
<accession>A0A268EWX7</accession>
<sequence length="308" mass="33070">MNRSRMADMSLLMVAMLWGSTFLIVQHAVRILPPMAFNAVRFLGAALLLALIISVFYSRQWKQLSVRMVLHACLLGLFLFIGYAFQTAGLLYTTTSNAGFITGLSVVLVPFLSFVLLKHSISRMTWVSAFLAAAGLYLLAFAGSGMSLNKGDALVLVCAFGFALHIGYTGLYATKYPPLLLAALQMAVVGVLSMAASGATETFANTSEIYDMLQQPDVIWALVVSIGPASAFAFWIQTACQKFTTPSRVAVIYAMEPVFAALTGMLFAGERLGTAGIFGCVCILAGMIMAELKSAPEAELKSVPEQVQ</sequence>
<keyword evidence="4 7" id="KW-0812">Transmembrane</keyword>
<dbReference type="InterPro" id="IPR051258">
    <property type="entry name" value="Diverse_Substrate_Transporter"/>
</dbReference>
<dbReference type="GO" id="GO:0005886">
    <property type="term" value="C:plasma membrane"/>
    <property type="evidence" value="ECO:0007669"/>
    <property type="project" value="UniProtKB-SubCell"/>
</dbReference>
<dbReference type="EMBL" id="WOAA01000005">
    <property type="protein sequence ID" value="MUG66008.1"/>
    <property type="molecule type" value="Genomic_DNA"/>
</dbReference>
<feature type="transmembrane region" description="Helical" evidence="7">
    <location>
        <begin position="153"/>
        <end position="172"/>
    </location>
</feature>
<feature type="transmembrane region" description="Helical" evidence="7">
    <location>
        <begin position="69"/>
        <end position="92"/>
    </location>
</feature>
<evidence type="ECO:0000256" key="5">
    <source>
        <dbReference type="ARBA" id="ARBA00022989"/>
    </source>
</evidence>
<keyword evidence="6 7" id="KW-0472">Membrane</keyword>
<evidence type="ECO:0000256" key="6">
    <source>
        <dbReference type="ARBA" id="ARBA00023136"/>
    </source>
</evidence>
<feature type="transmembrane region" description="Helical" evidence="7">
    <location>
        <begin position="12"/>
        <end position="29"/>
    </location>
</feature>
<feature type="transmembrane region" description="Helical" evidence="7">
    <location>
        <begin position="98"/>
        <end position="117"/>
    </location>
</feature>
<feature type="domain" description="EamA" evidence="8">
    <location>
        <begin position="7"/>
        <end position="140"/>
    </location>
</feature>
<evidence type="ECO:0000259" key="8">
    <source>
        <dbReference type="Pfam" id="PF00892"/>
    </source>
</evidence>
<evidence type="ECO:0000256" key="4">
    <source>
        <dbReference type="ARBA" id="ARBA00022692"/>
    </source>
</evidence>
<evidence type="ECO:0000313" key="11">
    <source>
        <dbReference type="Proteomes" id="UP000215596"/>
    </source>
</evidence>
<dbReference type="AlphaFoldDB" id="A0A268EWX7"/>
<feature type="transmembrane region" description="Helical" evidence="7">
    <location>
        <begin position="124"/>
        <end position="147"/>
    </location>
</feature>
<dbReference type="InterPro" id="IPR000620">
    <property type="entry name" value="EamA_dom"/>
</dbReference>
<evidence type="ECO:0000313" key="9">
    <source>
        <dbReference type="EMBL" id="MUG66008.1"/>
    </source>
</evidence>
<dbReference type="Proteomes" id="UP000435177">
    <property type="component" value="Unassembled WGS sequence"/>
</dbReference>
<evidence type="ECO:0000313" key="12">
    <source>
        <dbReference type="Proteomes" id="UP000435177"/>
    </source>
</evidence>
<dbReference type="Pfam" id="PF00892">
    <property type="entry name" value="EamA"/>
    <property type="match status" value="2"/>
</dbReference>
<dbReference type="PANTHER" id="PTHR42920:SF5">
    <property type="entry name" value="EAMA DOMAIN-CONTAINING PROTEIN"/>
    <property type="match status" value="1"/>
</dbReference>